<dbReference type="GO" id="GO:0007156">
    <property type="term" value="P:homophilic cell adhesion via plasma membrane adhesion molecules"/>
    <property type="evidence" value="ECO:0007669"/>
    <property type="project" value="InterPro"/>
</dbReference>
<feature type="domain" description="Cadherin" evidence="14">
    <location>
        <begin position="253"/>
        <end position="362"/>
    </location>
</feature>
<dbReference type="KEGG" id="apln:108737882"/>
<dbReference type="PROSITE" id="PS00232">
    <property type="entry name" value="CADHERIN_1"/>
    <property type="match status" value="7"/>
</dbReference>
<evidence type="ECO:0000256" key="9">
    <source>
        <dbReference type="ARBA" id="ARBA00023136"/>
    </source>
</evidence>
<feature type="domain" description="Cadherin" evidence="14">
    <location>
        <begin position="364"/>
        <end position="471"/>
    </location>
</feature>
<evidence type="ECO:0000256" key="3">
    <source>
        <dbReference type="ARBA" id="ARBA00022692"/>
    </source>
</evidence>
<keyword evidence="8 13" id="KW-1133">Transmembrane helix</keyword>
<evidence type="ECO:0000313" key="16">
    <source>
        <dbReference type="RefSeq" id="XP_018326516.1"/>
    </source>
</evidence>
<evidence type="ECO:0000256" key="10">
    <source>
        <dbReference type="ARBA" id="ARBA00023180"/>
    </source>
</evidence>
<dbReference type="Proteomes" id="UP000192223">
    <property type="component" value="Unplaced"/>
</dbReference>
<dbReference type="FunFam" id="2.60.40.60:FF:000015">
    <property type="entry name" value="FAT atypical cadherin 1"/>
    <property type="match status" value="1"/>
</dbReference>
<keyword evidence="15" id="KW-1185">Reference proteome</keyword>
<evidence type="ECO:0000256" key="6">
    <source>
        <dbReference type="ARBA" id="ARBA00022837"/>
    </source>
</evidence>
<dbReference type="RefSeq" id="XP_018326516.1">
    <property type="nucleotide sequence ID" value="XM_018471014.1"/>
</dbReference>
<dbReference type="OrthoDB" id="6252479at2759"/>
<feature type="domain" description="Cadherin" evidence="14">
    <location>
        <begin position="843"/>
        <end position="948"/>
    </location>
</feature>
<evidence type="ECO:0000256" key="8">
    <source>
        <dbReference type="ARBA" id="ARBA00022989"/>
    </source>
</evidence>
<dbReference type="PROSITE" id="PS50268">
    <property type="entry name" value="CADHERIN_2"/>
    <property type="match status" value="11"/>
</dbReference>
<evidence type="ECO:0000256" key="13">
    <source>
        <dbReference type="SAM" id="Phobius"/>
    </source>
</evidence>
<dbReference type="FunCoup" id="A0A1W4WRI2">
    <property type="interactions" value="18"/>
</dbReference>
<reference evidence="16" key="1">
    <citation type="submission" date="2025-08" db="UniProtKB">
        <authorList>
            <consortium name="RefSeq"/>
        </authorList>
    </citation>
    <scope>IDENTIFICATION</scope>
    <source>
        <tissue evidence="16">Entire body</tissue>
    </source>
</reference>
<feature type="region of interest" description="Disordered" evidence="12">
    <location>
        <begin position="1622"/>
        <end position="1641"/>
    </location>
</feature>
<evidence type="ECO:0000313" key="15">
    <source>
        <dbReference type="Proteomes" id="UP000192223"/>
    </source>
</evidence>
<dbReference type="FunFam" id="2.60.40.60:FF:000104">
    <property type="entry name" value="cadherin-23 isoform X1"/>
    <property type="match status" value="1"/>
</dbReference>
<keyword evidence="5" id="KW-0677">Repeat</keyword>
<dbReference type="PRINTS" id="PR00205">
    <property type="entry name" value="CADHERIN"/>
</dbReference>
<keyword evidence="6 11" id="KW-0106">Calcium</keyword>
<evidence type="ECO:0000256" key="1">
    <source>
        <dbReference type="ARBA" id="ARBA00004251"/>
    </source>
</evidence>
<keyword evidence="9 13" id="KW-0472">Membrane</keyword>
<dbReference type="InParanoid" id="A0A1W4WRI2"/>
<keyword evidence="10" id="KW-0325">Glycoprotein</keyword>
<dbReference type="Gene3D" id="2.60.40.60">
    <property type="entry name" value="Cadherins"/>
    <property type="match status" value="12"/>
</dbReference>
<proteinExistence type="predicted"/>
<feature type="domain" description="Cadherin" evidence="14">
    <location>
        <begin position="1312"/>
        <end position="1427"/>
    </location>
</feature>
<evidence type="ECO:0000256" key="12">
    <source>
        <dbReference type="SAM" id="MobiDB-lite"/>
    </source>
</evidence>
<feature type="domain" description="Cadherin" evidence="14">
    <location>
        <begin position="680"/>
        <end position="786"/>
    </location>
</feature>
<dbReference type="InterPro" id="IPR020894">
    <property type="entry name" value="Cadherin_CS"/>
</dbReference>
<evidence type="ECO:0000259" key="14">
    <source>
        <dbReference type="PROSITE" id="PS50268"/>
    </source>
</evidence>
<evidence type="ECO:0000256" key="4">
    <source>
        <dbReference type="ARBA" id="ARBA00022729"/>
    </source>
</evidence>
<dbReference type="GO" id="GO:0005509">
    <property type="term" value="F:calcium ion binding"/>
    <property type="evidence" value="ECO:0007669"/>
    <property type="project" value="UniProtKB-UniRule"/>
</dbReference>
<keyword evidence="3 13" id="KW-0812">Transmembrane</keyword>
<dbReference type="FunFam" id="2.60.40.60:FF:000092">
    <property type="entry name" value="Protocadherin 8"/>
    <property type="match status" value="1"/>
</dbReference>
<accession>A0A1W4WRI2</accession>
<dbReference type="SMART" id="SM00112">
    <property type="entry name" value="CA"/>
    <property type="match status" value="11"/>
</dbReference>
<sequence>MAQIASSLSVTVYVEDINDHSPIFSGDPYSVAIDELTPVGITIFRGIRATDRDKPNTPNSDVQYAITSGNEKGKFTLGSSYVPFLILKKPLDYDTGDRKFRLIVTATDRGNPPLSSNAVVEVTVLDSDDLAPKFTKGIYRTKIPESFPISGRKVHQLIKFNPPIFAFDQDVSIDAPIRYDILAGNERHLFYLDHVNGSLFLEKEIDLESEKSLPGNTFVLQIQASQIDNPLRYGVARVEIEIIDLNDNLPEFERDYYNISIVENLPNGFSVMQITATDQDQGDNAEFSYELEDRSKAFSLNSKTGWLTVSNQTLLDREKRSSVRLRVLAKEKLINLLTNKIGVASVIVDVSLLDANDNNPTFIPSNIYEFVVDRDLNVGESVGRVHANDPDLEGNGLVTYSLQQTGNLKIPFRIDGNGRIILTQKLSNQKQYVVIVEASDNPNNPSEKRTSVAVVTIDVQFAAHPEDSPDFIGAPYEFWVGSDVGIGTSVGQIRVSDSHDKSGVSFDLLHSYEDGVPFAIEEHTGAISVIEKLSNYPRTMYNFEGVATYKEDESIITNVTIHVVDSELERTVLTKHTGSSPIEFHVLENRPGVFIGKIFQQNITSSSLQFVIANQKDVTDNIIVSSDGSLYAKRSLDREERDTYHLTVVAEYNKGAISGTAIYQVTVIVDDENDNAPEFGHAHYEGLIKENSPPGTEVDLSYLIRVTDSDIGENGQFSLTILGEGSEKFKIGKFSGRLTFSGTNFLDREEKEIYELQILAKDKGGLYSEAKLRITILDENDNPPVFTELSVTPNQGIKVLMFDSTLQKLTALEEQTGVSVTSYYFSNTSNKEYNEKVIPVLLVPEDIPVGSIMFKMLATDKDVGLNSDVTYSIISETYIPSDNYVYTSLDVRQYFTIIPTTGEVTVARNLPAQSEFRLNIAATDIGELRDNVTVQILINDVNNHPPVFLQSWYNFDIEEGLYSGKVLGQIEASDADFGKNANISYKIETDEAVYFPFTIDRFTGLLTVQGVLDREVQDKYSFVVVAEDNPEKGAKLSSKVNVDVNVLDINDNSPTFYGHDLELKVKDKIRGSEKLLPVYHAYAAEDNPVGTPVVKVFANDSDFSGNGNGLILFRIPYESGKQNFFSIDSKEGIITIMSKLDYEKQKQHNVTVIASDLGSPSLSSTALVMVNVVDVPENVTTIVEPLFVHKYYEVEIEENVPVPLQVLTINVTDHYRQKKLRFSLVDNGDEEIRKMYKVESRNGTLYIIRSPDRERRDLYNLGVKVDEYRVGRDMTVMVYPITDDKLGNLNNEVKIVIRITDVNDNPPAFATTGGPIIAAIPATASYGHPVLKLQATDQDLGINGEIRYQILSKPEEKFKRFAIDPVSGQIKTLASFESDSGKVFGFDVKAMDRRGADDGKSSIANVFVYILDEQQQLVMVLNKKPMEIEKDMESITRALYNITGYDVRVRKLEPHIEKKYVDNSVTDMYLYAVDPSLNVVVDMEKLKRVIHERQHDIEEHLGNNSILALTSSTSVQERAKQSTLLSRSEIIVVILACLIFLGAFITALCLLCPRKPSKREIANSYFHAPPSSYNMAMSGLSKSSLFPTSFEEGLQYTGREDRPDHFLPVPFPGKVGTACTRYTGRNKPHYRDRSKSTGGLETSVTSLHSSCHDSGIVDAGVHCACSHSTSRCSEDSSSNYEDSLNSTPRIRHQMKQHQVPPFNRKHRHKRFRNRSLSDGMMSPTSMTTFHSPLCNRTLNPVYLPGHNSSFRRSTDHLVMSSPVGP</sequence>
<feature type="domain" description="Cadherin" evidence="14">
    <location>
        <begin position="949"/>
        <end position="1056"/>
    </location>
</feature>
<feature type="domain" description="Cadherin" evidence="14">
    <location>
        <begin position="1075"/>
        <end position="1187"/>
    </location>
</feature>
<feature type="domain" description="Cadherin" evidence="14">
    <location>
        <begin position="1188"/>
        <end position="1309"/>
    </location>
</feature>
<feature type="domain" description="Cadherin" evidence="14">
    <location>
        <begin position="25"/>
        <end position="134"/>
    </location>
</feature>
<evidence type="ECO:0000256" key="5">
    <source>
        <dbReference type="ARBA" id="ARBA00022737"/>
    </source>
</evidence>
<dbReference type="CDD" id="cd11304">
    <property type="entry name" value="Cadherin_repeat"/>
    <property type="match status" value="12"/>
</dbReference>
<dbReference type="GeneID" id="108737882"/>
<organism evidence="15 16">
    <name type="scientific">Agrilus planipennis</name>
    <name type="common">Emerald ash borer</name>
    <name type="synonym">Agrilus marcopoli</name>
    <dbReference type="NCBI Taxonomy" id="224129"/>
    <lineage>
        <taxon>Eukaryota</taxon>
        <taxon>Metazoa</taxon>
        <taxon>Ecdysozoa</taxon>
        <taxon>Arthropoda</taxon>
        <taxon>Hexapoda</taxon>
        <taxon>Insecta</taxon>
        <taxon>Pterygota</taxon>
        <taxon>Neoptera</taxon>
        <taxon>Endopterygota</taxon>
        <taxon>Coleoptera</taxon>
        <taxon>Polyphaga</taxon>
        <taxon>Elateriformia</taxon>
        <taxon>Buprestoidea</taxon>
        <taxon>Buprestidae</taxon>
        <taxon>Agrilinae</taxon>
        <taxon>Agrilus</taxon>
    </lineage>
</organism>
<dbReference type="PANTHER" id="PTHR24028">
    <property type="entry name" value="CADHERIN-87A"/>
    <property type="match status" value="1"/>
</dbReference>
<dbReference type="Pfam" id="PF00028">
    <property type="entry name" value="Cadherin"/>
    <property type="match status" value="8"/>
</dbReference>
<protein>
    <submittedName>
        <fullName evidence="16">Cadherin-89D</fullName>
    </submittedName>
</protein>
<feature type="transmembrane region" description="Helical" evidence="13">
    <location>
        <begin position="1530"/>
        <end position="1551"/>
    </location>
</feature>
<evidence type="ECO:0000256" key="2">
    <source>
        <dbReference type="ARBA" id="ARBA00022475"/>
    </source>
</evidence>
<dbReference type="SUPFAM" id="SSF49313">
    <property type="entry name" value="Cadherin-like"/>
    <property type="match status" value="12"/>
</dbReference>
<keyword evidence="7" id="KW-0130">Cell adhesion</keyword>
<dbReference type="InterPro" id="IPR050174">
    <property type="entry name" value="Protocadherin/Cadherin-CA"/>
</dbReference>
<comment type="subcellular location">
    <subcellularLocation>
        <location evidence="1">Cell membrane</location>
        <topology evidence="1">Single-pass type I membrane protein</topology>
    </subcellularLocation>
</comment>
<gene>
    <name evidence="16" type="primary">LOC108737882</name>
</gene>
<dbReference type="FunFam" id="2.60.40.60:FF:000266">
    <property type="entry name" value="Cadherin 23"/>
    <property type="match status" value="1"/>
</dbReference>
<dbReference type="InterPro" id="IPR002126">
    <property type="entry name" value="Cadherin-like_dom"/>
</dbReference>
<feature type="domain" description="Cadherin" evidence="14">
    <location>
        <begin position="554"/>
        <end position="679"/>
    </location>
</feature>
<dbReference type="GO" id="GO:0005886">
    <property type="term" value="C:plasma membrane"/>
    <property type="evidence" value="ECO:0007669"/>
    <property type="project" value="UniProtKB-SubCell"/>
</dbReference>
<evidence type="ECO:0000256" key="11">
    <source>
        <dbReference type="PROSITE-ProRule" id="PRU00043"/>
    </source>
</evidence>
<keyword evidence="4" id="KW-0732">Signal</keyword>
<dbReference type="InterPro" id="IPR015919">
    <property type="entry name" value="Cadherin-like_sf"/>
</dbReference>
<dbReference type="STRING" id="224129.A0A1W4WRI2"/>
<dbReference type="PANTHER" id="PTHR24028:SF263">
    <property type="entry name" value="CADHERIN-RELATED FAMILY MEMBER 1"/>
    <property type="match status" value="1"/>
</dbReference>
<evidence type="ECO:0000256" key="7">
    <source>
        <dbReference type="ARBA" id="ARBA00022889"/>
    </source>
</evidence>
<feature type="domain" description="Cadherin" evidence="14">
    <location>
        <begin position="135"/>
        <end position="252"/>
    </location>
</feature>
<keyword evidence="2" id="KW-1003">Cell membrane</keyword>
<name>A0A1W4WRI2_AGRPL</name>
<dbReference type="FunFam" id="2.60.40.60:FF:000005">
    <property type="entry name" value="Protocadherin 9"/>
    <property type="match status" value="1"/>
</dbReference>